<dbReference type="AlphaFoldDB" id="D3EPA1"/>
<dbReference type="STRING" id="1453429.UCYN_05770"/>
<evidence type="ECO:0000313" key="3">
    <source>
        <dbReference type="Proteomes" id="UP000001405"/>
    </source>
</evidence>
<dbReference type="HOGENOM" id="CLU_059379_0_0_3"/>
<gene>
    <name evidence="2" type="ordered locus">UCYN_05770</name>
</gene>
<keyword evidence="3" id="KW-1185">Reference proteome</keyword>
<protein>
    <submittedName>
        <fullName evidence="2">NurA domain-containing protein</fullName>
    </submittedName>
</protein>
<dbReference type="SMART" id="SM00933">
    <property type="entry name" value="NurA"/>
    <property type="match status" value="1"/>
</dbReference>
<dbReference type="OrthoDB" id="9799918at2"/>
<dbReference type="EMBL" id="CP001842">
    <property type="protein sequence ID" value="ADB95301.1"/>
    <property type="molecule type" value="Genomic_DNA"/>
</dbReference>
<proteinExistence type="predicted"/>
<accession>D3EPA1</accession>
<evidence type="ECO:0000313" key="2">
    <source>
        <dbReference type="EMBL" id="ADB95301.1"/>
    </source>
</evidence>
<name>D3EPA1_ATETH</name>
<feature type="domain" description="NurA" evidence="1">
    <location>
        <begin position="81"/>
        <end position="360"/>
    </location>
</feature>
<dbReference type="KEGG" id="cyu:UCYN_05770"/>
<dbReference type="PATRIC" id="fig|713887.8.peg.535"/>
<reference evidence="2 3" key="1">
    <citation type="journal article" date="2010" name="Nature">
        <title>Metabolic streamlining in an open-ocean nitrogen-fixing cyanobacterium.</title>
        <authorList>
            <person name="Tripp H.J."/>
            <person name="Bench S.R."/>
            <person name="Turk K.A."/>
            <person name="Foster R.A."/>
            <person name="Desany B.A."/>
            <person name="Niazi F."/>
            <person name="Affourtit J.P."/>
            <person name="Zehr J.P."/>
        </authorList>
    </citation>
    <scope>NUCLEOTIDE SEQUENCE [LARGE SCALE GENOMIC DNA]</scope>
    <source>
        <strain evidence="3">ALOHA</strain>
    </source>
</reference>
<dbReference type="Pfam" id="PF09376">
    <property type="entry name" value="NurA"/>
    <property type="match status" value="1"/>
</dbReference>
<evidence type="ECO:0000259" key="1">
    <source>
        <dbReference type="SMART" id="SM00933"/>
    </source>
</evidence>
<dbReference type="RefSeq" id="WP_012953965.1">
    <property type="nucleotide sequence ID" value="NC_013771.1"/>
</dbReference>
<dbReference type="InterPro" id="IPR018977">
    <property type="entry name" value="NurA_domain"/>
</dbReference>
<organism evidence="3">
    <name type="scientific">Atelocyanobacterium thalassa (isolate ALOHA)</name>
    <dbReference type="NCBI Taxonomy" id="1453429"/>
    <lineage>
        <taxon>Bacteria</taxon>
        <taxon>Bacillati</taxon>
        <taxon>Cyanobacteriota</taxon>
        <taxon>Cyanophyceae</taxon>
        <taxon>Oscillatoriophycideae</taxon>
        <taxon>Chroococcales</taxon>
        <taxon>Aphanothecaceae</taxon>
        <taxon>Candidatus Atelocyanobacterium</taxon>
        <taxon>Candidatus Atelocyanobacterium thalassae</taxon>
    </lineage>
</organism>
<sequence length="398" mass="46212">MLDISKITEKIPKIGKYLRQEASANSQKLERGRTILQEAQKQQQNLIKKYYDWHQDLNFKTAIPVEPLDTCLNINCNSHDHSVFATDGSQIVPSHHEIAYCYLINIGRVILHYGKILHPLLESIPEVYYHPEDLNISRKWGIKTEEWLCYQRLILENQNLAQISCNWVDNLNNSTGHFLSIVDGPLTYWFLEGLSEEVHDLILEPIQEAWDKLKFFNIPLIGYVSSSSSIEGINFLRLHNCIFDNPDCVNNCNNFLKRQTPCQIIEPLKDITLWGEILKPGQRGPLWKSTANILKSYKKKQHIYFCYINIGSEIARIEFPEWVAENSRLLNQALEIVFSQVNKGFGYPIALSEAHNQAVIHGRDRRHFFSMLERQMVQSGIRNVKTSYKETRKRNSIA</sequence>
<dbReference type="Proteomes" id="UP000001405">
    <property type="component" value="Chromosome"/>
</dbReference>